<dbReference type="Proteomes" id="UP001256827">
    <property type="component" value="Chromosome"/>
</dbReference>
<evidence type="ECO:0000313" key="1">
    <source>
        <dbReference type="EMBL" id="WNC13425.1"/>
    </source>
</evidence>
<organism evidence="1 2">
    <name type="scientific">Brevibacillus brevis</name>
    <name type="common">Bacillus brevis</name>
    <dbReference type="NCBI Taxonomy" id="1393"/>
    <lineage>
        <taxon>Bacteria</taxon>
        <taxon>Bacillati</taxon>
        <taxon>Bacillota</taxon>
        <taxon>Bacilli</taxon>
        <taxon>Bacillales</taxon>
        <taxon>Paenibacillaceae</taxon>
        <taxon>Brevibacillus</taxon>
    </lineage>
</organism>
<dbReference type="PANTHER" id="PTHR38453">
    <property type="entry name" value="CYTOPLASMIC PROTEIN-RELATED"/>
    <property type="match status" value="1"/>
</dbReference>
<dbReference type="PANTHER" id="PTHR38453:SF1">
    <property type="entry name" value="CYTOPLASMIC PROTEIN"/>
    <property type="match status" value="1"/>
</dbReference>
<keyword evidence="2" id="KW-1185">Reference proteome</keyword>
<evidence type="ECO:0000313" key="2">
    <source>
        <dbReference type="Proteomes" id="UP001256827"/>
    </source>
</evidence>
<dbReference type="RefSeq" id="WP_310764931.1">
    <property type="nucleotide sequence ID" value="NZ_CP134050.1"/>
</dbReference>
<name>A0ABY9SZZ8_BREBE</name>
<reference evidence="1 2" key="1">
    <citation type="submission" date="2023-09" db="EMBL/GenBank/DDBJ databases">
        <title>Complete Genome and Methylome dissection of Bacillus brevis NEB573 original source of BbsI restriction endonuclease.</title>
        <authorList>
            <person name="Fomenkov A."/>
            <person name="Roberts R.D."/>
        </authorList>
    </citation>
    <scope>NUCLEOTIDE SEQUENCE [LARGE SCALE GENOMIC DNA]</scope>
    <source>
        <strain evidence="1 2">NEB573</strain>
    </source>
</reference>
<gene>
    <name evidence="1" type="ORF">RGB73_22400</name>
</gene>
<sequence length="71" mass="8598">MSRRKWRAIKKSLRKVSSAIKTIFGMPDYDRYVQHWYRAHAAPGVFPMTEREYYMYALRERYEKGGVTRCC</sequence>
<dbReference type="Pfam" id="PF04328">
    <property type="entry name" value="Sel_put"/>
    <property type="match status" value="1"/>
</dbReference>
<protein>
    <submittedName>
        <fullName evidence="1">YbdD/YjiX family protein</fullName>
    </submittedName>
</protein>
<proteinExistence type="predicted"/>
<accession>A0ABY9SZZ8</accession>
<dbReference type="EMBL" id="CP134050">
    <property type="protein sequence ID" value="WNC13425.1"/>
    <property type="molecule type" value="Genomic_DNA"/>
</dbReference>
<dbReference type="InterPro" id="IPR007423">
    <property type="entry name" value="Sel_put"/>
</dbReference>